<dbReference type="GO" id="GO:0004553">
    <property type="term" value="F:hydrolase activity, hydrolyzing O-glycosyl compounds"/>
    <property type="evidence" value="ECO:0007669"/>
    <property type="project" value="TreeGrafter"/>
</dbReference>
<evidence type="ECO:0000313" key="3">
    <source>
        <dbReference type="EMBL" id="CAF4345086.1"/>
    </source>
</evidence>
<dbReference type="PANTHER" id="PTHR11051">
    <property type="entry name" value="GLYCOSYL HYDROLASE-RELATED"/>
    <property type="match status" value="1"/>
</dbReference>
<evidence type="ECO:0000313" key="2">
    <source>
        <dbReference type="EMBL" id="CAF1479752.1"/>
    </source>
</evidence>
<dbReference type="GO" id="GO:0005975">
    <property type="term" value="P:carbohydrate metabolic process"/>
    <property type="evidence" value="ECO:0007669"/>
    <property type="project" value="TreeGrafter"/>
</dbReference>
<dbReference type="InterPro" id="IPR004875">
    <property type="entry name" value="DDE_SF_endonuclease_dom"/>
</dbReference>
<dbReference type="OrthoDB" id="200349at2759"/>
<dbReference type="Proteomes" id="UP000681722">
    <property type="component" value="Unassembled WGS sequence"/>
</dbReference>
<protein>
    <recommendedName>
        <fullName evidence="1">DDE-1 domain-containing protein</fullName>
    </recommendedName>
</protein>
<feature type="domain" description="DDE-1" evidence="1">
    <location>
        <begin position="12"/>
        <end position="97"/>
    </location>
</feature>
<evidence type="ECO:0000259" key="1">
    <source>
        <dbReference type="Pfam" id="PF03184"/>
    </source>
</evidence>
<organism evidence="2 4">
    <name type="scientific">Didymodactylos carnosus</name>
    <dbReference type="NCBI Taxonomy" id="1234261"/>
    <lineage>
        <taxon>Eukaryota</taxon>
        <taxon>Metazoa</taxon>
        <taxon>Spiralia</taxon>
        <taxon>Gnathifera</taxon>
        <taxon>Rotifera</taxon>
        <taxon>Eurotatoria</taxon>
        <taxon>Bdelloidea</taxon>
        <taxon>Philodinida</taxon>
        <taxon>Philodinidae</taxon>
        <taxon>Didymodactylos</taxon>
    </lineage>
</organism>
<proteinExistence type="predicted"/>
<keyword evidence="4" id="KW-1185">Reference proteome</keyword>
<dbReference type="EMBL" id="CAJNOQ010021043">
    <property type="protein sequence ID" value="CAF1479752.1"/>
    <property type="molecule type" value="Genomic_DNA"/>
</dbReference>
<comment type="caution">
    <text evidence="2">The sequence shown here is derived from an EMBL/GenBank/DDBJ whole genome shotgun (WGS) entry which is preliminary data.</text>
</comment>
<dbReference type="AlphaFoldDB" id="A0A815RSN1"/>
<gene>
    <name evidence="2" type="ORF">GPM918_LOCUS35790</name>
    <name evidence="3" type="ORF">SRO942_LOCUS36513</name>
</gene>
<dbReference type="Pfam" id="PF03184">
    <property type="entry name" value="DDE_1"/>
    <property type="match status" value="1"/>
</dbReference>
<dbReference type="Proteomes" id="UP000663829">
    <property type="component" value="Unassembled WGS sequence"/>
</dbReference>
<accession>A0A815RSN1</accession>
<dbReference type="PANTHER" id="PTHR11051:SF8">
    <property type="entry name" value="PROTEIN-GLUCOSYLGALACTOSYLHYDROXYLYSINE GLUCOSIDASE"/>
    <property type="match status" value="1"/>
</dbReference>
<sequence length="225" mass="25161">MGEMVKRGLFEPKNVVITCSSSGKLTSSLVRYWRDHCLLPFVGNKSLLLSDSWPGQGDEDLYTKEGCGGKLVQRLAIPPKTTSDLQPLDCYTNRQIKNFIKKCHQRFSIYVLLSGLFLYVQSTFDDSTTTFSTLSLPSNDASIDYRILPYVGNGHIATVVLSNSVYMNGIYNGENGTSHRARIPSTHNWYIRSPSRSNFTKSLYTLNVSAGVQMLVMPDALELLE</sequence>
<dbReference type="EMBL" id="CAJOBC010086519">
    <property type="protein sequence ID" value="CAF4345086.1"/>
    <property type="molecule type" value="Genomic_DNA"/>
</dbReference>
<dbReference type="GO" id="GO:0003676">
    <property type="term" value="F:nucleic acid binding"/>
    <property type="evidence" value="ECO:0007669"/>
    <property type="project" value="InterPro"/>
</dbReference>
<reference evidence="2" key="1">
    <citation type="submission" date="2021-02" db="EMBL/GenBank/DDBJ databases">
        <authorList>
            <person name="Nowell W R."/>
        </authorList>
    </citation>
    <scope>NUCLEOTIDE SEQUENCE</scope>
</reference>
<evidence type="ECO:0000313" key="4">
    <source>
        <dbReference type="Proteomes" id="UP000663829"/>
    </source>
</evidence>
<name>A0A815RSN1_9BILA</name>